<name>A0A061FZT1_THECC</name>
<evidence type="ECO:0000313" key="2">
    <source>
        <dbReference type="EMBL" id="EOY23055.1"/>
    </source>
</evidence>
<feature type="compositionally biased region" description="Polar residues" evidence="1">
    <location>
        <begin position="546"/>
        <end position="555"/>
    </location>
</feature>
<feature type="compositionally biased region" description="Basic and acidic residues" evidence="1">
    <location>
        <begin position="484"/>
        <end position="508"/>
    </location>
</feature>
<proteinExistence type="predicted"/>
<dbReference type="EMBL" id="CM001881">
    <property type="protein sequence ID" value="EOY23055.1"/>
    <property type="molecule type" value="Genomic_DNA"/>
</dbReference>
<feature type="compositionally biased region" description="Basic and acidic residues" evidence="1">
    <location>
        <begin position="44"/>
        <end position="57"/>
    </location>
</feature>
<feature type="compositionally biased region" description="Basic and acidic residues" evidence="1">
    <location>
        <begin position="1"/>
        <end position="20"/>
    </location>
</feature>
<organism evidence="2 3">
    <name type="scientific">Theobroma cacao</name>
    <name type="common">Cacao</name>
    <name type="synonym">Cocoa</name>
    <dbReference type="NCBI Taxonomy" id="3641"/>
    <lineage>
        <taxon>Eukaryota</taxon>
        <taxon>Viridiplantae</taxon>
        <taxon>Streptophyta</taxon>
        <taxon>Embryophyta</taxon>
        <taxon>Tracheophyta</taxon>
        <taxon>Spermatophyta</taxon>
        <taxon>Magnoliopsida</taxon>
        <taxon>eudicotyledons</taxon>
        <taxon>Gunneridae</taxon>
        <taxon>Pentapetalae</taxon>
        <taxon>rosids</taxon>
        <taxon>malvids</taxon>
        <taxon>Malvales</taxon>
        <taxon>Malvaceae</taxon>
        <taxon>Byttnerioideae</taxon>
        <taxon>Theobroma</taxon>
    </lineage>
</organism>
<evidence type="ECO:0000313" key="3">
    <source>
        <dbReference type="Proteomes" id="UP000026915"/>
    </source>
</evidence>
<dbReference type="HOGENOM" id="CLU_435751_0_0_1"/>
<dbReference type="InParanoid" id="A0A061FZT1"/>
<reference evidence="2 3" key="1">
    <citation type="journal article" date="2013" name="Genome Biol.">
        <title>The genome sequence of the most widely cultivated cacao type and its use to identify candidate genes regulating pod color.</title>
        <authorList>
            <person name="Motamayor J.C."/>
            <person name="Mockaitis K."/>
            <person name="Schmutz J."/>
            <person name="Haiminen N."/>
            <person name="Iii D.L."/>
            <person name="Cornejo O."/>
            <person name="Findley S.D."/>
            <person name="Zheng P."/>
            <person name="Utro F."/>
            <person name="Royaert S."/>
            <person name="Saski C."/>
            <person name="Jenkins J."/>
            <person name="Podicheti R."/>
            <person name="Zhao M."/>
            <person name="Scheffler B.E."/>
            <person name="Stack J.C."/>
            <person name="Feltus F.A."/>
            <person name="Mustiga G.M."/>
            <person name="Amores F."/>
            <person name="Phillips W."/>
            <person name="Marelli J.P."/>
            <person name="May G.D."/>
            <person name="Shapiro H."/>
            <person name="Ma J."/>
            <person name="Bustamante C.D."/>
            <person name="Schnell R.J."/>
            <person name="Main D."/>
            <person name="Gilbert D."/>
            <person name="Parida L."/>
            <person name="Kuhn D.N."/>
        </authorList>
    </citation>
    <scope>NUCLEOTIDE SEQUENCE [LARGE SCALE GENOMIC DNA]</scope>
    <source>
        <strain evidence="3">cv. Matina 1-6</strain>
    </source>
</reference>
<protein>
    <submittedName>
        <fullName evidence="2">Uncharacterized protein</fullName>
    </submittedName>
</protein>
<dbReference type="Proteomes" id="UP000026915">
    <property type="component" value="Chromosome 3"/>
</dbReference>
<dbReference type="AlphaFoldDB" id="A0A061FZT1"/>
<keyword evidence="3" id="KW-1185">Reference proteome</keyword>
<feature type="region of interest" description="Disordered" evidence="1">
    <location>
        <begin position="1"/>
        <end position="25"/>
    </location>
</feature>
<dbReference type="Gramene" id="EOY23055">
    <property type="protein sequence ID" value="EOY23055"/>
    <property type="gene ID" value="TCM_015060"/>
</dbReference>
<sequence>MDQQLRARERERELRAREGVGARQSGLGRDVWHAQRIANPNQAKGDRDQEHRNTVGGRKRDPWGVERWIRTLFTAFVENLQQNVEWRQLKGSLMNLEWWLISFFLALREARQPGMLLCGTRRNGNWQEQSSWAWSKDKWEADKGTEAEKPKDLKANRDGDVLENRILKGKGENSRTFKETLVANTPMGNKGDQEEQSGNEIVNRKITSVVIKEEDLEWLGRSALGQLRSPINCGSVECSLFREGILAQVRPVGGLFVLVTFRDRQKMEDYLDRCMDLFEPWFASLSPYCVGQDERSFNVWVKLEEIPLHVWHESSFKAIGDTWGKFIKADKDTKESWRLDQALICMEVKSLKQITMYTHLKVNGRDYFIIATIVNVIKSELKVRASSYGEKTSDSKPESRWSEEGQHVDWVESGGCTPIEENCIRTVARMRVKESLQSLLARPMKNGHFSEERSDERESKIERRSMFEMNWAKKEHISNSNREWIGKEEDTSPSEKEAEEKDGAKKVTQEGVKASETGQQLGSNKSSKRKKAIKEKKCPGQRGYSPANSRGSENGLNGFEKRAQNAHEKCKGIDGNTSAKELFVSGENLGSCDEATQMERKRTKGESILAEGNRGSVNIMGEDLLKEK</sequence>
<dbReference type="eggNOG" id="ENOG502T0XH">
    <property type="taxonomic scope" value="Eukaryota"/>
</dbReference>
<evidence type="ECO:0000256" key="1">
    <source>
        <dbReference type="SAM" id="MobiDB-lite"/>
    </source>
</evidence>
<feature type="region of interest" description="Disordered" evidence="1">
    <location>
        <begin position="37"/>
        <end position="57"/>
    </location>
</feature>
<feature type="region of interest" description="Disordered" evidence="1">
    <location>
        <begin position="482"/>
        <end position="561"/>
    </location>
</feature>
<gene>
    <name evidence="2" type="ORF">TCM_015060</name>
</gene>
<accession>A0A061FZT1</accession>